<name>A0A498ITE1_MALDO</name>
<reference evidence="1 2" key="1">
    <citation type="submission" date="2018-10" db="EMBL/GenBank/DDBJ databases">
        <title>A high-quality apple genome assembly.</title>
        <authorList>
            <person name="Hu J."/>
        </authorList>
    </citation>
    <scope>NUCLEOTIDE SEQUENCE [LARGE SCALE GENOMIC DNA]</scope>
    <source>
        <strain evidence="2">cv. HFTH1</strain>
        <tissue evidence="1">Young leaf</tissue>
    </source>
</reference>
<dbReference type="AlphaFoldDB" id="A0A498ITE1"/>
<evidence type="ECO:0000313" key="2">
    <source>
        <dbReference type="Proteomes" id="UP000290289"/>
    </source>
</evidence>
<organism evidence="1 2">
    <name type="scientific">Malus domestica</name>
    <name type="common">Apple</name>
    <name type="synonym">Pyrus malus</name>
    <dbReference type="NCBI Taxonomy" id="3750"/>
    <lineage>
        <taxon>Eukaryota</taxon>
        <taxon>Viridiplantae</taxon>
        <taxon>Streptophyta</taxon>
        <taxon>Embryophyta</taxon>
        <taxon>Tracheophyta</taxon>
        <taxon>Spermatophyta</taxon>
        <taxon>Magnoliopsida</taxon>
        <taxon>eudicotyledons</taxon>
        <taxon>Gunneridae</taxon>
        <taxon>Pentapetalae</taxon>
        <taxon>rosids</taxon>
        <taxon>fabids</taxon>
        <taxon>Rosales</taxon>
        <taxon>Rosaceae</taxon>
        <taxon>Amygdaloideae</taxon>
        <taxon>Maleae</taxon>
        <taxon>Malus</taxon>
    </lineage>
</organism>
<comment type="caution">
    <text evidence="1">The sequence shown here is derived from an EMBL/GenBank/DDBJ whole genome shotgun (WGS) entry which is preliminary data.</text>
</comment>
<accession>A0A498ITE1</accession>
<gene>
    <name evidence="1" type="ORF">DVH24_021802</name>
</gene>
<evidence type="ECO:0000313" key="1">
    <source>
        <dbReference type="EMBL" id="RXH86529.1"/>
    </source>
</evidence>
<proteinExistence type="predicted"/>
<dbReference type="EMBL" id="RDQH01000336">
    <property type="protein sequence ID" value="RXH86529.1"/>
    <property type="molecule type" value="Genomic_DNA"/>
</dbReference>
<keyword evidence="2" id="KW-1185">Reference proteome</keyword>
<protein>
    <submittedName>
        <fullName evidence="1">Uncharacterized protein</fullName>
    </submittedName>
</protein>
<sequence length="72" mass="8458">MRTYSYHEIIIEDSIVETKRDTHLGYLHSILESYKYHKSFSEKMMNNGTVHYSRLHSKKPSPFPLGVKEGTL</sequence>
<dbReference type="Proteomes" id="UP000290289">
    <property type="component" value="Chromosome 10"/>
</dbReference>